<dbReference type="InterPro" id="IPR023393">
    <property type="entry name" value="START-like_dom_sf"/>
</dbReference>
<dbReference type="Proteomes" id="UP001176806">
    <property type="component" value="Unassembled WGS sequence"/>
</dbReference>
<accession>A0ABT8WII8</accession>
<dbReference type="RefSeq" id="WP_303300017.1">
    <property type="nucleotide sequence ID" value="NZ_BAABDA010000042.1"/>
</dbReference>
<name>A0ABT8WII8_9FLAO</name>
<evidence type="ECO:0000313" key="3">
    <source>
        <dbReference type="EMBL" id="MDO5972960.1"/>
    </source>
</evidence>
<proteinExistence type="inferred from homology"/>
<comment type="caution">
    <text evidence="3">The sequence shown here is derived from an EMBL/GenBank/DDBJ whole genome shotgun (WGS) entry which is preliminary data.</text>
</comment>
<dbReference type="Pfam" id="PF08327">
    <property type="entry name" value="AHSA1"/>
    <property type="match status" value="1"/>
</dbReference>
<evidence type="ECO:0000256" key="1">
    <source>
        <dbReference type="ARBA" id="ARBA00006817"/>
    </source>
</evidence>
<comment type="similarity">
    <text evidence="1">Belongs to the AHA1 family.</text>
</comment>
<dbReference type="EMBL" id="JAUOEL010000001">
    <property type="protein sequence ID" value="MDO5972960.1"/>
    <property type="molecule type" value="Genomic_DNA"/>
</dbReference>
<evidence type="ECO:0000259" key="2">
    <source>
        <dbReference type="Pfam" id="PF08327"/>
    </source>
</evidence>
<dbReference type="Gene3D" id="3.30.530.20">
    <property type="match status" value="1"/>
</dbReference>
<protein>
    <submittedName>
        <fullName evidence="3">SRPBCC domain-containing protein</fullName>
    </submittedName>
</protein>
<feature type="domain" description="Activator of Hsp90 ATPase homologue 1/2-like C-terminal" evidence="2">
    <location>
        <begin position="24"/>
        <end position="145"/>
    </location>
</feature>
<gene>
    <name evidence="3" type="ORF">Q4Q40_02080</name>
</gene>
<reference evidence="3" key="1">
    <citation type="submission" date="2023-07" db="EMBL/GenBank/DDBJ databases">
        <title>Two novel species in the genus Flavivirga.</title>
        <authorList>
            <person name="Kwon K."/>
        </authorList>
    </citation>
    <scope>NUCLEOTIDE SEQUENCE</scope>
    <source>
        <strain evidence="3">KACC 14158</strain>
    </source>
</reference>
<keyword evidence="4" id="KW-1185">Reference proteome</keyword>
<dbReference type="SUPFAM" id="SSF55961">
    <property type="entry name" value="Bet v1-like"/>
    <property type="match status" value="1"/>
</dbReference>
<organism evidence="3 4">
    <name type="scientific">Flavivirga jejuensis</name>
    <dbReference type="NCBI Taxonomy" id="870487"/>
    <lineage>
        <taxon>Bacteria</taxon>
        <taxon>Pseudomonadati</taxon>
        <taxon>Bacteroidota</taxon>
        <taxon>Flavobacteriia</taxon>
        <taxon>Flavobacteriales</taxon>
        <taxon>Flavobacteriaceae</taxon>
        <taxon>Flavivirga</taxon>
    </lineage>
</organism>
<dbReference type="InterPro" id="IPR013538">
    <property type="entry name" value="ASHA1/2-like_C"/>
</dbReference>
<sequence length="148" mass="17570">MLNNTKEVDKQDIINYRKQLEVNVNAKEVFSALNENLHLWWSKTSNTEFKAGGQFTIHFENNYWWTFKIVEYTPNKELVWKCIGGEPDFNKEWIGHVLHWKIEEQNGKTLINFHQVGLTPNINCYEICSTTWDHYITNSLKGFLETNK</sequence>
<evidence type="ECO:0000313" key="4">
    <source>
        <dbReference type="Proteomes" id="UP001176806"/>
    </source>
</evidence>
<dbReference type="CDD" id="cd07814">
    <property type="entry name" value="SRPBCC_CalC_Aha1-like"/>
    <property type="match status" value="1"/>
</dbReference>